<proteinExistence type="predicted"/>
<comment type="caution">
    <text evidence="2">The sequence shown here is derived from an EMBL/GenBank/DDBJ whole genome shotgun (WGS) entry which is preliminary data.</text>
</comment>
<organism evidence="2 3">
    <name type="scientific">Corchorus capsularis</name>
    <name type="common">Jute</name>
    <dbReference type="NCBI Taxonomy" id="210143"/>
    <lineage>
        <taxon>Eukaryota</taxon>
        <taxon>Viridiplantae</taxon>
        <taxon>Streptophyta</taxon>
        <taxon>Embryophyta</taxon>
        <taxon>Tracheophyta</taxon>
        <taxon>Spermatophyta</taxon>
        <taxon>Magnoliopsida</taxon>
        <taxon>eudicotyledons</taxon>
        <taxon>Gunneridae</taxon>
        <taxon>Pentapetalae</taxon>
        <taxon>rosids</taxon>
        <taxon>malvids</taxon>
        <taxon>Malvales</taxon>
        <taxon>Malvaceae</taxon>
        <taxon>Grewioideae</taxon>
        <taxon>Apeibeae</taxon>
        <taxon>Corchorus</taxon>
    </lineage>
</organism>
<dbReference type="Gramene" id="OMO59309">
    <property type="protein sequence ID" value="OMO59309"/>
    <property type="gene ID" value="CCACVL1_24932"/>
</dbReference>
<evidence type="ECO:0000313" key="2">
    <source>
        <dbReference type="EMBL" id="OMO59309.1"/>
    </source>
</evidence>
<accession>A0A1R3GMN5</accession>
<sequence length="26" mass="2715">MATSLNYSGEGKGGVQERAAPPPLFH</sequence>
<name>A0A1R3GMN5_COCAP</name>
<feature type="region of interest" description="Disordered" evidence="1">
    <location>
        <begin position="1"/>
        <end position="26"/>
    </location>
</feature>
<evidence type="ECO:0000313" key="3">
    <source>
        <dbReference type="Proteomes" id="UP000188268"/>
    </source>
</evidence>
<dbReference type="EMBL" id="AWWV01013989">
    <property type="protein sequence ID" value="OMO59309.1"/>
    <property type="molecule type" value="Genomic_DNA"/>
</dbReference>
<protein>
    <submittedName>
        <fullName evidence="2">Uncharacterized protein</fullName>
    </submittedName>
</protein>
<dbReference type="AlphaFoldDB" id="A0A1R3GMN5"/>
<gene>
    <name evidence="2" type="ORF">CCACVL1_24932</name>
</gene>
<evidence type="ECO:0000256" key="1">
    <source>
        <dbReference type="SAM" id="MobiDB-lite"/>
    </source>
</evidence>
<keyword evidence="3" id="KW-1185">Reference proteome</keyword>
<dbReference type="Proteomes" id="UP000188268">
    <property type="component" value="Unassembled WGS sequence"/>
</dbReference>
<reference evidence="2 3" key="1">
    <citation type="submission" date="2013-09" db="EMBL/GenBank/DDBJ databases">
        <title>Corchorus capsularis genome sequencing.</title>
        <authorList>
            <person name="Alam M."/>
            <person name="Haque M.S."/>
            <person name="Islam M.S."/>
            <person name="Emdad E.M."/>
            <person name="Islam M.M."/>
            <person name="Ahmed B."/>
            <person name="Halim A."/>
            <person name="Hossen Q.M.M."/>
            <person name="Hossain M.Z."/>
            <person name="Ahmed R."/>
            <person name="Khan M.M."/>
            <person name="Islam R."/>
            <person name="Rashid M.M."/>
            <person name="Khan S.A."/>
            <person name="Rahman M.S."/>
            <person name="Alam M."/>
        </authorList>
    </citation>
    <scope>NUCLEOTIDE SEQUENCE [LARGE SCALE GENOMIC DNA]</scope>
    <source>
        <strain evidence="3">cv. CVL-1</strain>
        <tissue evidence="2">Whole seedling</tissue>
    </source>
</reference>